<dbReference type="InterPro" id="IPR035919">
    <property type="entry name" value="EAL_sf"/>
</dbReference>
<comment type="caution">
    <text evidence="4">The sequence shown here is derived from an EMBL/GenBank/DDBJ whole genome shotgun (WGS) entry which is preliminary data.</text>
</comment>
<dbReference type="PROSITE" id="PS50883">
    <property type="entry name" value="EAL"/>
    <property type="match status" value="1"/>
</dbReference>
<dbReference type="Pfam" id="PF00563">
    <property type="entry name" value="EAL"/>
    <property type="match status" value="1"/>
</dbReference>
<feature type="transmembrane region" description="Helical" evidence="1">
    <location>
        <begin position="64"/>
        <end position="82"/>
    </location>
</feature>
<protein>
    <submittedName>
        <fullName evidence="4">Bifunctional diguanylate cyclase/phosphodiesterase</fullName>
    </submittedName>
</protein>
<dbReference type="InterPro" id="IPR035965">
    <property type="entry name" value="PAS-like_dom_sf"/>
</dbReference>
<dbReference type="InterPro" id="IPR043128">
    <property type="entry name" value="Rev_trsase/Diguanyl_cyclase"/>
</dbReference>
<dbReference type="SUPFAM" id="SSF55073">
    <property type="entry name" value="Nucleotide cyclase"/>
    <property type="match status" value="1"/>
</dbReference>
<dbReference type="InterPro" id="IPR029787">
    <property type="entry name" value="Nucleotide_cyclase"/>
</dbReference>
<dbReference type="CDD" id="cd01949">
    <property type="entry name" value="GGDEF"/>
    <property type="match status" value="1"/>
</dbReference>
<dbReference type="SUPFAM" id="SSF141868">
    <property type="entry name" value="EAL domain-like"/>
    <property type="match status" value="1"/>
</dbReference>
<gene>
    <name evidence="4" type="ORF">ACFOWX_00525</name>
</gene>
<dbReference type="InterPro" id="IPR000160">
    <property type="entry name" value="GGDEF_dom"/>
</dbReference>
<dbReference type="SMART" id="SM00052">
    <property type="entry name" value="EAL"/>
    <property type="match status" value="1"/>
</dbReference>
<dbReference type="NCBIfam" id="TIGR00254">
    <property type="entry name" value="GGDEF"/>
    <property type="match status" value="1"/>
</dbReference>
<dbReference type="InterPro" id="IPR001633">
    <property type="entry name" value="EAL_dom"/>
</dbReference>
<dbReference type="RefSeq" id="WP_381420497.1">
    <property type="nucleotide sequence ID" value="NZ_JBHSDH010000005.1"/>
</dbReference>
<evidence type="ECO:0000259" key="3">
    <source>
        <dbReference type="PROSITE" id="PS50887"/>
    </source>
</evidence>
<evidence type="ECO:0000313" key="5">
    <source>
        <dbReference type="Proteomes" id="UP001595887"/>
    </source>
</evidence>
<dbReference type="CDD" id="cd01948">
    <property type="entry name" value="EAL"/>
    <property type="match status" value="1"/>
</dbReference>
<feature type="transmembrane region" description="Helical" evidence="1">
    <location>
        <begin position="154"/>
        <end position="171"/>
    </location>
</feature>
<keyword evidence="1" id="KW-0472">Membrane</keyword>
<proteinExistence type="predicted"/>
<feature type="domain" description="GGDEF" evidence="3">
    <location>
        <begin position="368"/>
        <end position="500"/>
    </location>
</feature>
<dbReference type="Gene3D" id="3.30.450.20">
    <property type="entry name" value="PAS domain"/>
    <property type="match status" value="1"/>
</dbReference>
<feature type="transmembrane region" description="Helical" evidence="1">
    <location>
        <begin position="38"/>
        <end position="58"/>
    </location>
</feature>
<reference evidence="5" key="1">
    <citation type="journal article" date="2019" name="Int. J. Syst. Evol. Microbiol.">
        <title>The Global Catalogue of Microorganisms (GCM) 10K type strain sequencing project: providing services to taxonomists for standard genome sequencing and annotation.</title>
        <authorList>
            <consortium name="The Broad Institute Genomics Platform"/>
            <consortium name="The Broad Institute Genome Sequencing Center for Infectious Disease"/>
            <person name="Wu L."/>
            <person name="Ma J."/>
        </authorList>
    </citation>
    <scope>NUCLEOTIDE SEQUENCE [LARGE SCALE GENOMIC DNA]</scope>
    <source>
        <strain evidence="5">CECT 8531</strain>
    </source>
</reference>
<feature type="transmembrane region" description="Helical" evidence="1">
    <location>
        <begin position="103"/>
        <end position="122"/>
    </location>
</feature>
<accession>A0ABV8RBX1</accession>
<keyword evidence="5" id="KW-1185">Reference proteome</keyword>
<evidence type="ECO:0000259" key="2">
    <source>
        <dbReference type="PROSITE" id="PS50883"/>
    </source>
</evidence>
<dbReference type="Proteomes" id="UP001595887">
    <property type="component" value="Unassembled WGS sequence"/>
</dbReference>
<dbReference type="EMBL" id="JBHSDH010000005">
    <property type="protein sequence ID" value="MFC4290898.1"/>
    <property type="molecule type" value="Genomic_DNA"/>
</dbReference>
<dbReference type="SUPFAM" id="SSF55785">
    <property type="entry name" value="PYP-like sensor domain (PAS domain)"/>
    <property type="match status" value="1"/>
</dbReference>
<dbReference type="Pfam" id="PF00990">
    <property type="entry name" value="GGDEF"/>
    <property type="match status" value="1"/>
</dbReference>
<feature type="transmembrane region" description="Helical" evidence="1">
    <location>
        <begin position="128"/>
        <end position="147"/>
    </location>
</feature>
<name>A0ABV8RBX1_9SPHN</name>
<organism evidence="4 5">
    <name type="scientific">Sphingorhabdus arenilitoris</name>
    <dbReference type="NCBI Taxonomy" id="1490041"/>
    <lineage>
        <taxon>Bacteria</taxon>
        <taxon>Pseudomonadati</taxon>
        <taxon>Pseudomonadota</taxon>
        <taxon>Alphaproteobacteria</taxon>
        <taxon>Sphingomonadales</taxon>
        <taxon>Sphingomonadaceae</taxon>
        <taxon>Sphingorhabdus</taxon>
    </lineage>
</organism>
<dbReference type="PANTHER" id="PTHR44757">
    <property type="entry name" value="DIGUANYLATE CYCLASE DGCP"/>
    <property type="match status" value="1"/>
</dbReference>
<keyword evidence="1" id="KW-0812">Transmembrane</keyword>
<dbReference type="InterPro" id="IPR052155">
    <property type="entry name" value="Biofilm_reg_signaling"/>
</dbReference>
<evidence type="ECO:0000313" key="4">
    <source>
        <dbReference type="EMBL" id="MFC4290898.1"/>
    </source>
</evidence>
<dbReference type="PANTHER" id="PTHR44757:SF2">
    <property type="entry name" value="BIOFILM ARCHITECTURE MAINTENANCE PROTEIN MBAA"/>
    <property type="match status" value="1"/>
</dbReference>
<sequence>MDGRVKKIAHITGVPGKSDIALKPWLTKRLLEEHFGSLKASVAASIINASILGVVFFASRSWQILTVAGLLMAILLVWRVSNYRNLPDAKTDPVKLKKILHSVELNAAGLGLWWGLSVVILMPGATPSQQILCAILGAGKMAAGALTYRTLKRAAYLFVGSCAAGCFISLAELGTGAAYASAILVMCYAAVLFASIRSTETAIIESHERENALRDSAETINMLLADFTEQGSDWVLEMNSQTQILNPSPQMAAALQRPIETLAGQSFLDLLDEGPERDQMADHIALGRAFRNLQVSLSIGNDRFWWSISLRPALEMNGNYRGIVTDITAQRQAEEQVSYMAHFDSLTDLPNRFQFNQRLTRVVKSPGIKPGIMYLDLDQFKIINDTLGHSFGDLLLKGVAARLKKCVSAQEIVARLGGDEFAILIENRSLTEIQKIGDDIIAALTQPFRLDDHDVIVGTSIGIALSPEHGEDAETLLRNADLALYEAKSQGRNRQIVFEDGMDQAAQLRRALELDLRGALGKGELCLHYQPLVQIDSGETLGYEALIRWEHPERGVVMPDTFIPIAEESGMIIPIGEWVIRQAIDDLTQWPDNMTVSINLSPVQMRSPSLITTLVQGLAATGVEPKRVCLEITENVLMQDSDANMATLHKLHEIGVQIALDDFGTGYSSLNYLRSFPFDKIKIDRCFVDEIDTREDCQAIVRSVVDLARSLGMTTTAEGVERDDQVEHLRREGCSEVQGYLFSKAVPQDQLTDLRKPVHSHAQRLVDMETKRKLKQEIAARVGRIQKGKKTG</sequence>
<dbReference type="Gene3D" id="3.30.70.270">
    <property type="match status" value="1"/>
</dbReference>
<dbReference type="PROSITE" id="PS50887">
    <property type="entry name" value="GGDEF"/>
    <property type="match status" value="1"/>
</dbReference>
<keyword evidence="1" id="KW-1133">Transmembrane helix</keyword>
<evidence type="ECO:0000256" key="1">
    <source>
        <dbReference type="SAM" id="Phobius"/>
    </source>
</evidence>
<feature type="domain" description="EAL" evidence="2">
    <location>
        <begin position="509"/>
        <end position="759"/>
    </location>
</feature>
<dbReference type="SMART" id="SM00267">
    <property type="entry name" value="GGDEF"/>
    <property type="match status" value="1"/>
</dbReference>
<dbReference type="Gene3D" id="3.20.20.450">
    <property type="entry name" value="EAL domain"/>
    <property type="match status" value="1"/>
</dbReference>